<gene>
    <name evidence="1" type="ORF">Dfulv_02420</name>
</gene>
<protein>
    <submittedName>
        <fullName evidence="1">PIN domain-containing protein</fullName>
    </submittedName>
</protein>
<name>A0ABY5W155_9ACTN</name>
<dbReference type="Proteomes" id="UP001059617">
    <property type="component" value="Chromosome"/>
</dbReference>
<keyword evidence="2" id="KW-1185">Reference proteome</keyword>
<reference evidence="1" key="1">
    <citation type="submission" date="2021-04" db="EMBL/GenBank/DDBJ databases">
        <authorList>
            <person name="Hartkoorn R.C."/>
            <person name="Beaudoing E."/>
            <person name="Hot D."/>
        </authorList>
    </citation>
    <scope>NUCLEOTIDE SEQUENCE</scope>
    <source>
        <strain evidence="1">NRRL B-16292</strain>
    </source>
</reference>
<reference evidence="1" key="2">
    <citation type="submission" date="2022-09" db="EMBL/GenBank/DDBJ databases">
        <title>Biosynthetic gene clusters of Dactylosporangioum fulvum.</title>
        <authorList>
            <person name="Caradec T."/>
        </authorList>
    </citation>
    <scope>NUCLEOTIDE SEQUENCE</scope>
    <source>
        <strain evidence="1">NRRL B-16292</strain>
    </source>
</reference>
<dbReference type="RefSeq" id="WP_259860964.1">
    <property type="nucleotide sequence ID" value="NZ_BAAAST010000024.1"/>
</dbReference>
<accession>A0ABY5W155</accession>
<dbReference type="EMBL" id="CP073720">
    <property type="protein sequence ID" value="UWP83184.1"/>
    <property type="molecule type" value="Genomic_DNA"/>
</dbReference>
<organism evidence="1 2">
    <name type="scientific">Dactylosporangium fulvum</name>
    <dbReference type="NCBI Taxonomy" id="53359"/>
    <lineage>
        <taxon>Bacteria</taxon>
        <taxon>Bacillati</taxon>
        <taxon>Actinomycetota</taxon>
        <taxon>Actinomycetes</taxon>
        <taxon>Micromonosporales</taxon>
        <taxon>Micromonosporaceae</taxon>
        <taxon>Dactylosporangium</taxon>
    </lineage>
</organism>
<sequence length="160" mass="18362">MLYHLRRDHPEWTEHVIGGIRRRLEGYFPESIVTGYDPARVPAPSDINDWHVLAAAVEARATYLVTCDRDLLAQSGAYEQHLDMLHADDFLVLQLDTHPRLVRNRLEDQIAYLMRKYANDSYGQLRERALGQLEKAEATTFAARLREADACSRPATEVRS</sequence>
<evidence type="ECO:0000313" key="1">
    <source>
        <dbReference type="EMBL" id="UWP83184.1"/>
    </source>
</evidence>
<proteinExistence type="predicted"/>
<evidence type="ECO:0000313" key="2">
    <source>
        <dbReference type="Proteomes" id="UP001059617"/>
    </source>
</evidence>